<evidence type="ECO:0000313" key="5">
    <source>
        <dbReference type="EMBL" id="TVZ03218.1"/>
    </source>
</evidence>
<dbReference type="InterPro" id="IPR052196">
    <property type="entry name" value="Bact_Kbp"/>
</dbReference>
<dbReference type="SUPFAM" id="SSF54106">
    <property type="entry name" value="LysM domain"/>
    <property type="match status" value="1"/>
</dbReference>
<dbReference type="PROSITE" id="PS51782">
    <property type="entry name" value="LYSM"/>
    <property type="match status" value="1"/>
</dbReference>
<proteinExistence type="inferred from homology"/>
<evidence type="ECO:0000313" key="6">
    <source>
        <dbReference type="Proteomes" id="UP000460272"/>
    </source>
</evidence>
<accession>A0A6P2BWA4</accession>
<evidence type="ECO:0000256" key="1">
    <source>
        <dbReference type="ARBA" id="ARBA00010830"/>
    </source>
</evidence>
<dbReference type="Gene3D" id="1.10.530.10">
    <property type="match status" value="1"/>
</dbReference>
<feature type="domain" description="LysM" evidence="4">
    <location>
        <begin position="70"/>
        <end position="119"/>
    </location>
</feature>
<dbReference type="PANTHER" id="PTHR34700">
    <property type="entry name" value="POTASSIUM BINDING PROTEIN KBP"/>
    <property type="match status" value="1"/>
</dbReference>
<reference evidence="5 6" key="1">
    <citation type="submission" date="2018-11" db="EMBL/GenBank/DDBJ databases">
        <title>Trebonia kvetii gen.nov., sp.nov., a novel acidophilic actinobacterium, and proposal of the new actinobacterial family Treboniaceae fam. nov.</title>
        <authorList>
            <person name="Rapoport D."/>
            <person name="Sagova-Mareckova M."/>
            <person name="Sedlacek I."/>
            <person name="Provaznik J."/>
            <person name="Kralova S."/>
            <person name="Pavlinic D."/>
            <person name="Benes V."/>
            <person name="Kopecky J."/>
        </authorList>
    </citation>
    <scope>NUCLEOTIDE SEQUENCE [LARGE SCALE GENOMIC DNA]</scope>
    <source>
        <strain evidence="5 6">15Tr583</strain>
    </source>
</reference>
<evidence type="ECO:0000256" key="2">
    <source>
        <dbReference type="ARBA" id="ARBA00022801"/>
    </source>
</evidence>
<dbReference type="Gene3D" id="3.10.350.10">
    <property type="entry name" value="LysM domain"/>
    <property type="match status" value="1"/>
</dbReference>
<dbReference type="InterPro" id="IPR023346">
    <property type="entry name" value="Lysozyme-like_dom_sf"/>
</dbReference>
<dbReference type="SUPFAM" id="SSF53955">
    <property type="entry name" value="Lysozyme-like"/>
    <property type="match status" value="1"/>
</dbReference>
<gene>
    <name evidence="5" type="ORF">EAS64_22555</name>
</gene>
<dbReference type="SMART" id="SM00257">
    <property type="entry name" value="LysM"/>
    <property type="match status" value="1"/>
</dbReference>
<evidence type="ECO:0000256" key="3">
    <source>
        <dbReference type="SAM" id="MobiDB-lite"/>
    </source>
</evidence>
<dbReference type="AlphaFoldDB" id="A0A6P2BWA4"/>
<dbReference type="Pfam" id="PF01476">
    <property type="entry name" value="LysM"/>
    <property type="match status" value="1"/>
</dbReference>
<comment type="caution">
    <text evidence="5">The sequence shown here is derived from an EMBL/GenBank/DDBJ whole genome shotgun (WGS) entry which is preliminary data.</text>
</comment>
<dbReference type="CDD" id="cd00118">
    <property type="entry name" value="LysM"/>
    <property type="match status" value="1"/>
</dbReference>
<dbReference type="InterPro" id="IPR018392">
    <property type="entry name" value="LysM"/>
</dbReference>
<dbReference type="GO" id="GO:0016787">
    <property type="term" value="F:hydrolase activity"/>
    <property type="evidence" value="ECO:0007669"/>
    <property type="project" value="UniProtKB-KW"/>
</dbReference>
<keyword evidence="2" id="KW-0378">Hydrolase</keyword>
<dbReference type="InterPro" id="IPR036779">
    <property type="entry name" value="LysM_dom_sf"/>
</dbReference>
<dbReference type="Pfam" id="PF06737">
    <property type="entry name" value="Transglycosylas"/>
    <property type="match status" value="1"/>
</dbReference>
<feature type="region of interest" description="Disordered" evidence="3">
    <location>
        <begin position="29"/>
        <end position="66"/>
    </location>
</feature>
<sequence length="248" mass="25483">MTSVSGAATPDQATAHRVALSTAARAAAARAASTPSAATRLTSTSRPAAKSASRPAAKPVTAASRTATARRYTVKPGDTLSDIAKRVYHDDRFWTAIYWANNRHLRFANQITVGQVLTVPAKPAKAPAAPKVLGAAPAPVATANVTTGTAQAPVQSYPSQSSSSQSTVSTSGDSSFQACVIQRESGGNSQVMNASGHYGLYQFSASTWAAYGGNPADFGNASVAEQNQVFNNAIAAGGQSNWSLYDGC</sequence>
<dbReference type="OrthoDB" id="1404170at2"/>
<organism evidence="5 6">
    <name type="scientific">Trebonia kvetii</name>
    <dbReference type="NCBI Taxonomy" id="2480626"/>
    <lineage>
        <taxon>Bacteria</taxon>
        <taxon>Bacillati</taxon>
        <taxon>Actinomycetota</taxon>
        <taxon>Actinomycetes</taxon>
        <taxon>Streptosporangiales</taxon>
        <taxon>Treboniaceae</taxon>
        <taxon>Trebonia</taxon>
    </lineage>
</organism>
<dbReference type="EMBL" id="RPFW01000004">
    <property type="protein sequence ID" value="TVZ03218.1"/>
    <property type="molecule type" value="Genomic_DNA"/>
</dbReference>
<keyword evidence="6" id="KW-1185">Reference proteome</keyword>
<evidence type="ECO:0000259" key="4">
    <source>
        <dbReference type="PROSITE" id="PS51782"/>
    </source>
</evidence>
<comment type="similarity">
    <text evidence="1">Belongs to the transglycosylase family. Rpf subfamily.</text>
</comment>
<dbReference type="Proteomes" id="UP000460272">
    <property type="component" value="Unassembled WGS sequence"/>
</dbReference>
<protein>
    <submittedName>
        <fullName evidence="5">LysM peptidoglycan-binding domain-containing protein</fullName>
    </submittedName>
</protein>
<name>A0A6P2BWA4_9ACTN</name>
<dbReference type="PANTHER" id="PTHR34700:SF4">
    <property type="entry name" value="PHAGE-LIKE ELEMENT PBSX PROTEIN XKDP"/>
    <property type="match status" value="1"/>
</dbReference>
<dbReference type="InterPro" id="IPR010618">
    <property type="entry name" value="RPF"/>
</dbReference>